<sequence length="87" mass="9735">MQYLNIKEDCNAMAFCAKMRSSKKTEVNLEAPEPGVEVIFYLSDREPLRLGSGEYTAEELCIRAAQACQWLLSAPSLMNYKIPGDDA</sequence>
<evidence type="ECO:0007829" key="3">
    <source>
        <dbReference type="PeptideAtlas" id="A0A5F9ZH73"/>
    </source>
</evidence>
<organism evidence="1 2">
    <name type="scientific">Homo sapiens</name>
    <name type="common">Human</name>
    <dbReference type="NCBI Taxonomy" id="9606"/>
    <lineage>
        <taxon>Eukaryota</taxon>
        <taxon>Metazoa</taxon>
        <taxon>Chordata</taxon>
        <taxon>Craniata</taxon>
        <taxon>Vertebrata</taxon>
        <taxon>Euteleostomi</taxon>
        <taxon>Mammalia</taxon>
        <taxon>Eutheria</taxon>
        <taxon>Euarchontoglires</taxon>
        <taxon>Primates</taxon>
        <taxon>Haplorrhini</taxon>
        <taxon>Catarrhini</taxon>
        <taxon>Hominidae</taxon>
        <taxon>Homo</taxon>
    </lineage>
</organism>
<keyword evidence="2" id="KW-1185">Reference proteome</keyword>
<dbReference type="VEuPathDB" id="HostDB:ENSG00000162434"/>
<dbReference type="EMBL" id="AL606517">
    <property type="status" value="NOT_ANNOTATED_CDS"/>
    <property type="molecule type" value="Genomic_DNA"/>
</dbReference>
<dbReference type="EMBL" id="AL590436">
    <property type="status" value="NOT_ANNOTATED_CDS"/>
    <property type="molecule type" value="Genomic_DNA"/>
</dbReference>
<accession>A0A5F9ZH73</accession>
<reference evidence="1 2" key="3">
    <citation type="journal article" date="2006" name="Nature">
        <title>The DNA sequence and biological annotation of human chromosome 1.</title>
        <authorList>
            <person name="Gregory S.G."/>
            <person name="Barlow K.F."/>
            <person name="McLay K.E."/>
            <person name="Kaul R."/>
            <person name="Swarbreck D."/>
            <person name="Dunham A."/>
            <person name="Scott C.E."/>
            <person name="Howe K.L."/>
            <person name="Woodfine K."/>
            <person name="Spencer C.C."/>
            <person name="Jones M.C."/>
            <person name="Gillson C."/>
            <person name="Searle S."/>
            <person name="Zhou Y."/>
            <person name="Kokocinski F."/>
            <person name="McDonald L."/>
            <person name="Evans R."/>
            <person name="Phillips K."/>
            <person name="Atkinson A."/>
            <person name="Cooper R."/>
            <person name="Jones C."/>
            <person name="Hall R.E."/>
            <person name="Andrews T.D."/>
            <person name="Lloyd C."/>
            <person name="Ainscough R."/>
            <person name="Almeida J.P."/>
            <person name="Ambrose K.D."/>
            <person name="Anderson F."/>
            <person name="Andrew R.W."/>
            <person name="Ashwell R.I."/>
            <person name="Aubin K."/>
            <person name="Babbage A.K."/>
            <person name="Bagguley C.L."/>
            <person name="Bailey J."/>
            <person name="Beasley H."/>
            <person name="Bethel G."/>
            <person name="Bird C.P."/>
            <person name="Bray-Allen S."/>
            <person name="Brown J.Y."/>
            <person name="Brown A.J."/>
            <person name="Buckley D."/>
            <person name="Burton J."/>
            <person name="Bye J."/>
            <person name="Carder C."/>
            <person name="Chapman J.C."/>
            <person name="Clark S.Y."/>
            <person name="Clarke G."/>
            <person name="Clee C."/>
            <person name="Cobley V."/>
            <person name="Collier R.E."/>
            <person name="Corby N."/>
            <person name="Coville G.J."/>
            <person name="Davies J."/>
            <person name="Deadman R."/>
            <person name="Dunn M."/>
            <person name="Earthrowl M."/>
            <person name="Ellington A.G."/>
            <person name="Errington H."/>
            <person name="Frankish A."/>
            <person name="Frankland J."/>
            <person name="French L."/>
            <person name="Garner P."/>
            <person name="Garnett J."/>
            <person name="Gay L."/>
            <person name="Ghori M.R."/>
            <person name="Gibson R."/>
            <person name="Gilby L.M."/>
            <person name="Gillett W."/>
            <person name="Glithero R.J."/>
            <person name="Grafham D.V."/>
            <person name="Griffiths C."/>
            <person name="Griffiths-Jones S."/>
            <person name="Grocock R."/>
            <person name="Hammond S."/>
            <person name="Harrison E.S."/>
            <person name="Hart E."/>
            <person name="Haugen E."/>
            <person name="Heath P.D."/>
            <person name="Holmes S."/>
            <person name="Holt K."/>
            <person name="Howden P.J."/>
            <person name="Hunt A.R."/>
            <person name="Hunt S.E."/>
            <person name="Hunter G."/>
            <person name="Isherwood J."/>
            <person name="James R."/>
            <person name="Johnson C."/>
            <person name="Johnson D."/>
            <person name="Joy A."/>
            <person name="Kay M."/>
            <person name="Kershaw J.K."/>
            <person name="Kibukawa M."/>
            <person name="Kimberley A.M."/>
            <person name="King A."/>
            <person name="Knights A.J."/>
            <person name="Lad H."/>
            <person name="Laird G."/>
            <person name="Lawlor S."/>
            <person name="Leongamornlert D.A."/>
            <person name="Lloyd D.M."/>
            <person name="Loveland J."/>
            <person name="Lovell J."/>
            <person name="Lush M.J."/>
            <person name="Lyne R."/>
            <person name="Martin S."/>
            <person name="Mashreghi-Mohammadi M."/>
            <person name="Matthews L."/>
            <person name="Matthews N.S."/>
            <person name="McLaren S."/>
            <person name="Milne S."/>
            <person name="Mistry S."/>
            <person name="Moore M.J."/>
            <person name="Nickerson T."/>
            <person name="O'Dell C.N."/>
            <person name="Oliver K."/>
            <person name="Palmeiri A."/>
            <person name="Palmer S.A."/>
            <person name="Parker A."/>
            <person name="Patel D."/>
            <person name="Pearce A.V."/>
            <person name="Peck A.I."/>
            <person name="Pelan S."/>
            <person name="Phelps K."/>
            <person name="Phillimore B.J."/>
            <person name="Plumb R."/>
            <person name="Rajan J."/>
            <person name="Raymond C."/>
            <person name="Rouse G."/>
            <person name="Saenphimmachak C."/>
            <person name="Sehra H.K."/>
            <person name="Sheridan E."/>
            <person name="Shownkeen R."/>
            <person name="Sims S."/>
            <person name="Skuce C.D."/>
            <person name="Smith M."/>
            <person name="Steward C."/>
            <person name="Subramanian S."/>
            <person name="Sycamore N."/>
            <person name="Tracey A."/>
            <person name="Tromans A."/>
            <person name="Van Helmond Z."/>
            <person name="Wall M."/>
            <person name="Wallis J.M."/>
            <person name="White S."/>
            <person name="Whitehead S.L."/>
            <person name="Wilkinson J.E."/>
            <person name="Willey D.L."/>
            <person name="Williams H."/>
            <person name="Wilming L."/>
            <person name="Wray P.W."/>
            <person name="Wu Z."/>
            <person name="Coulson A."/>
            <person name="Vaudin M."/>
            <person name="Sulston J.E."/>
            <person name="Durbin R."/>
            <person name="Hubbard T."/>
            <person name="Wooster R."/>
            <person name="Dunham I."/>
            <person name="Carter N.P."/>
            <person name="McVean G."/>
            <person name="Ross M.T."/>
            <person name="Harrow J."/>
            <person name="Olson M.V."/>
            <person name="Beck S."/>
            <person name="Rogers J."/>
            <person name="Bentley D.R."/>
            <person name="Banerjee R."/>
            <person name="Bryant S.P."/>
            <person name="Burford D.C."/>
            <person name="Burrill W.D."/>
            <person name="Clegg S.M."/>
            <person name="Dhami P."/>
            <person name="Dovey O."/>
            <person name="Faulkner L.M."/>
            <person name="Gribble S.M."/>
            <person name="Langford C.F."/>
            <person name="Pandian R.D."/>
            <person name="Porter K.M."/>
            <person name="Prigmore E."/>
        </authorList>
    </citation>
    <scope>NUCLEOTIDE SEQUENCE [LARGE SCALE GENOMIC DNA]</scope>
</reference>
<protein>
    <submittedName>
        <fullName evidence="1">Janus kinase 1</fullName>
    </submittedName>
</protein>
<gene>
    <name evidence="1" type="primary">JAK1</name>
</gene>
<name>A0A5F9ZH73_HUMAN</name>
<evidence type="ECO:0000313" key="2">
    <source>
        <dbReference type="Proteomes" id="UP000005640"/>
    </source>
</evidence>
<dbReference type="OpenTargets" id="ENSG00000162434"/>
<dbReference type="SMR" id="A0A5F9ZH73"/>
<dbReference type="Proteomes" id="UP000005640">
    <property type="component" value="Chromosome 1"/>
</dbReference>
<dbReference type="Ensembl" id="ENST00000671746.2">
    <property type="protein sequence ID" value="ENSP00000500065.1"/>
    <property type="gene ID" value="ENSG00000162434.15"/>
</dbReference>
<evidence type="ECO:0007829" key="4">
    <source>
        <dbReference type="ProteomicsDB" id="A0A5F9ZH73"/>
    </source>
</evidence>
<proteinExistence type="evidence at protein level"/>
<reference evidence="1 2" key="1">
    <citation type="journal article" date="2001" name="Nature">
        <title>Initial sequencing and analysis of the human genome.</title>
        <authorList>
            <consortium name="International Human Genome Sequencing Consortium"/>
            <person name="Lander E.S."/>
            <person name="Linton L.M."/>
            <person name="Birren B."/>
            <person name="Nusbaum C."/>
            <person name="Zody M.C."/>
            <person name="Baldwin J."/>
            <person name="Devon K."/>
            <person name="Dewar K."/>
            <person name="Doyle M."/>
            <person name="FitzHugh W."/>
            <person name="Funke R."/>
            <person name="Gage D."/>
            <person name="Harris K."/>
            <person name="Heaford A."/>
            <person name="Howland J."/>
            <person name="Kann L."/>
            <person name="Lehoczky J."/>
            <person name="LeVine R."/>
            <person name="McEwan P."/>
            <person name="McKernan K."/>
            <person name="Meldrim J."/>
            <person name="Mesirov J.P."/>
            <person name="Miranda C."/>
            <person name="Morris W."/>
            <person name="Naylor J."/>
            <person name="Raymond C."/>
            <person name="Rosetti M."/>
            <person name="Santos R."/>
            <person name="Sheridan A."/>
            <person name="Sougnez C."/>
            <person name="Stange-Thomann N."/>
            <person name="Stojanovic N."/>
            <person name="Subramanian A."/>
            <person name="Wyman D."/>
            <person name="Rogers J."/>
            <person name="Sulston J."/>
            <person name="Ainscough R."/>
            <person name="Beck S."/>
            <person name="Bentley D."/>
            <person name="Burton J."/>
            <person name="Clee C."/>
            <person name="Carter N."/>
            <person name="Coulson A."/>
            <person name="Deadman R."/>
            <person name="Deloukas P."/>
            <person name="Dunham A."/>
            <person name="Dunham I."/>
            <person name="Durbin R."/>
            <person name="French L."/>
            <person name="Grafham D."/>
            <person name="Gregory S."/>
            <person name="Hubbard T."/>
            <person name="Humphray S."/>
            <person name="Hunt A."/>
            <person name="Jones M."/>
            <person name="Lloyd C."/>
            <person name="McMurray A."/>
            <person name="Matthews L."/>
            <person name="Mercer S."/>
            <person name="Milne S."/>
            <person name="Mullikin J.C."/>
            <person name="Mungall A."/>
            <person name="Plumb R."/>
            <person name="Ross M."/>
            <person name="Shownkeen R."/>
            <person name="Sims S."/>
            <person name="Waterston R.H."/>
            <person name="Wilson R.K."/>
            <person name="Hillier L.W."/>
            <person name="McPherson J.D."/>
            <person name="Marra M.A."/>
            <person name="Mardis E.R."/>
            <person name="Fulton L.A."/>
            <person name="Chinwalla A.T."/>
            <person name="Pepin K.H."/>
            <person name="Gish W.R."/>
            <person name="Chissoe S.L."/>
            <person name="Wendl M.C."/>
            <person name="Delehaunty K.D."/>
            <person name="Miner T.L."/>
            <person name="Delehaunty A."/>
            <person name="Kramer J.B."/>
            <person name="Cook L.L."/>
            <person name="Fulton R.S."/>
            <person name="Johnson D.L."/>
            <person name="Minx P.J."/>
            <person name="Clifton S.W."/>
            <person name="Hawkins T."/>
            <person name="Branscomb E."/>
            <person name="Predki P."/>
            <person name="Richardson P."/>
            <person name="Wenning S."/>
            <person name="Slezak T."/>
            <person name="Doggett N."/>
            <person name="Cheng J.F."/>
            <person name="Olsen A."/>
            <person name="Lucas S."/>
            <person name="Elkin C."/>
            <person name="Uberbacher E."/>
            <person name="Frazier M."/>
            <person name="Gibbs R.A."/>
            <person name="Muzny D.M."/>
            <person name="Scherer S.E."/>
            <person name="Bouck J.B."/>
            <person name="Sodergren E.J."/>
            <person name="Worley K.C."/>
            <person name="Rives C.M."/>
            <person name="Gorrell J.H."/>
            <person name="Metzker M.L."/>
            <person name="Naylor S.L."/>
            <person name="Kucherlapati R.S."/>
            <person name="Nelson D.L."/>
            <person name="Weinstock G.M."/>
            <person name="Sakaki Y."/>
            <person name="Fujiyama A."/>
            <person name="Hattori M."/>
            <person name="Yada T."/>
            <person name="Toyoda A."/>
            <person name="Itoh T."/>
            <person name="Kawagoe C."/>
            <person name="Watanabe H."/>
            <person name="Totoki Y."/>
            <person name="Taylor T."/>
            <person name="Weissenbach J."/>
            <person name="Heilig R."/>
            <person name="Saurin W."/>
            <person name="Artiguenave F."/>
            <person name="Brottier P."/>
            <person name="Bruls T."/>
            <person name="Pelletier E."/>
            <person name="Robert C."/>
            <person name="Wincker P."/>
            <person name="Smith D.R."/>
            <person name="Doucette-Stamm L."/>
            <person name="Rubenfield M."/>
            <person name="Weinstock K."/>
            <person name="Lee H.M."/>
            <person name="Dubois J."/>
            <person name="Rosenthal A."/>
            <person name="Platzer M."/>
            <person name="Nyakatura G."/>
            <person name="Taudien S."/>
            <person name="Rump A."/>
            <person name="Yang H."/>
            <person name="Yu J."/>
            <person name="Wang J."/>
            <person name="Huang G."/>
            <person name="Gu J."/>
            <person name="Hood L."/>
            <person name="Rowen L."/>
            <person name="Madan A."/>
            <person name="Qin S."/>
            <person name="Davis R.W."/>
            <person name="Federspiel N.A."/>
            <person name="Abola A.P."/>
            <person name="Proctor M.J."/>
            <person name="Myers R.M."/>
            <person name="Schmutz J."/>
            <person name="Dickson M."/>
            <person name="Grimwood J."/>
            <person name="Cox D.R."/>
            <person name="Olson M.V."/>
            <person name="Kaul R."/>
            <person name="Raymond C."/>
            <person name="Shimizu N."/>
            <person name="Kawasaki K."/>
            <person name="Minoshima S."/>
            <person name="Evans G.A."/>
            <person name="Athanasiou M."/>
            <person name="Schultz R."/>
            <person name="Roe B.A."/>
            <person name="Chen F."/>
            <person name="Pan H."/>
            <person name="Ramser J."/>
            <person name="Lehrach H."/>
            <person name="Reinhardt R."/>
            <person name="McCombie W.R."/>
            <person name="de la Bastide M."/>
            <person name="Dedhia N."/>
            <person name="Blocker H."/>
            <person name="Hornischer K."/>
            <person name="Nordsiek G."/>
            <person name="Agarwala R."/>
            <person name="Aravind L."/>
            <person name="Bailey J.A."/>
            <person name="Bateman A."/>
            <person name="Batzoglou S."/>
            <person name="Birney E."/>
            <person name="Bork P."/>
            <person name="Brown D.G."/>
            <person name="Burge C.B."/>
            <person name="Cerutti L."/>
            <person name="Chen H.C."/>
            <person name="Church D."/>
            <person name="Clamp M."/>
            <person name="Copley R.R."/>
            <person name="Doerks T."/>
            <person name="Eddy S.R."/>
            <person name="Eichler E.E."/>
            <person name="Furey T.S."/>
            <person name="Galagan J."/>
            <person name="Gilbert J.G."/>
            <person name="Harmon C."/>
            <person name="Hayashizaki Y."/>
            <person name="Haussler D."/>
            <person name="Hermjakob H."/>
            <person name="Hokamp K."/>
            <person name="Jang W."/>
            <person name="Johnson L.S."/>
            <person name="Jones T.A."/>
            <person name="Kasif S."/>
            <person name="Kaspryzk A."/>
            <person name="Kennedy S."/>
            <person name="Kent W.J."/>
            <person name="Kitts P."/>
            <person name="Koonin E.V."/>
            <person name="Korf I."/>
            <person name="Kulp D."/>
            <person name="Lancet D."/>
            <person name="Lowe T.M."/>
            <person name="McLysaght A."/>
            <person name="Mikkelsen T."/>
            <person name="Moran J.V."/>
            <person name="Mulder N."/>
            <person name="Pollara V.J."/>
            <person name="Ponting C.P."/>
            <person name="Schuler G."/>
            <person name="Schultz J."/>
            <person name="Slater G."/>
            <person name="Smit A.F."/>
            <person name="Stupka E."/>
            <person name="Szustakowski J."/>
            <person name="Thierry-Mieg D."/>
            <person name="Thierry-Mieg J."/>
            <person name="Wagner L."/>
            <person name="Wallis J."/>
            <person name="Wheeler R."/>
            <person name="Williams A."/>
            <person name="Wolf Y.I."/>
            <person name="Wolfe K.H."/>
            <person name="Yang S.P."/>
            <person name="Yeh R.F."/>
            <person name="Collins F."/>
            <person name="Guyer M.S."/>
            <person name="Peterson J."/>
            <person name="Felsenfeld A."/>
            <person name="Wetterstrand K.A."/>
            <person name="Patrinos A."/>
            <person name="Morgan M.J."/>
            <person name="de Jong P."/>
            <person name="Catanese J.J."/>
            <person name="Osoegawa K."/>
            <person name="Shizuya H."/>
            <person name="Choi S."/>
            <person name="Chen Y.J."/>
        </authorList>
    </citation>
    <scope>NUCLEOTIDE SEQUENCE [LARGE SCALE GENOMIC DNA]</scope>
</reference>
<dbReference type="OrthoDB" id="1915767at2759"/>
<dbReference type="Ensembl" id="ENST00000671746.2">
    <property type="protein sequence ID" value="ENSP00000500065.1"/>
    <property type="gene ID" value="ENSG00000162434.14"/>
</dbReference>
<dbReference type="EMBL" id="KC876867">
    <property type="status" value="NOT_ANNOTATED_CDS"/>
    <property type="molecule type" value="Genomic_DNA"/>
</dbReference>
<keyword evidence="3 4" id="KW-1267">Proteomics identification</keyword>
<dbReference type="EMBL" id="KF495968">
    <property type="status" value="NOT_ANNOTATED_CDS"/>
    <property type="molecule type" value="Genomic_DNA"/>
</dbReference>
<dbReference type="EMBL" id="AC093427">
    <property type="status" value="NOT_ANNOTATED_CDS"/>
    <property type="molecule type" value="Genomic_DNA"/>
</dbReference>
<dbReference type="HGNC" id="HGNC:6190">
    <property type="gene designation" value="JAK1"/>
</dbReference>
<evidence type="ECO:0000313" key="1">
    <source>
        <dbReference type="Ensembl" id="ENSP00000500065.1"/>
    </source>
</evidence>
<dbReference type="EMBL" id="KC876881">
    <property type="status" value="NOT_ANNOTATED_CDS"/>
    <property type="molecule type" value="Genomic_DNA"/>
</dbReference>
<reference evidence="1 2" key="2">
    <citation type="journal article" date="2004" name="Nature">
        <title>Finishing the euchromatic sequence of the human genome.</title>
        <authorList>
            <consortium name="International Human Genome Sequencing Consortium"/>
        </authorList>
    </citation>
    <scope>NUCLEOTIDE SEQUENCE [LARGE SCALE GENOMIC DNA]</scope>
</reference>
<reference evidence="1" key="5">
    <citation type="submission" date="2025-09" db="UniProtKB">
        <authorList>
            <consortium name="Ensembl"/>
        </authorList>
    </citation>
    <scope>IDENTIFICATION</scope>
</reference>
<dbReference type="MassIVE" id="A0A5F9ZH73"/>
<dbReference type="Bgee" id="ENSG00000162434">
    <property type="expression patterns" value="Expressed in type B pancreatic cell and 205 other cell types or tissues"/>
</dbReference>
<reference evidence="1" key="4">
    <citation type="submission" date="2025-08" db="UniProtKB">
        <authorList>
            <consortium name="Ensembl"/>
        </authorList>
    </citation>
    <scope>IDENTIFICATION</scope>
</reference>
<dbReference type="EMBL" id="AL357078">
    <property type="status" value="NOT_ANNOTATED_CDS"/>
    <property type="molecule type" value="Genomic_DNA"/>
</dbReference>
<dbReference type="AlphaFoldDB" id="A0A5F9ZH73"/>
<dbReference type="ExpressionAtlas" id="A0A5F9ZH73">
    <property type="expression patterns" value="baseline and differential"/>
</dbReference>
<dbReference type="GeneTree" id="ENSGT00940000157092"/>